<gene>
    <name evidence="2" type="ORF">S01H1_05125</name>
</gene>
<name>X0RQI0_9ZZZZ</name>
<dbReference type="EMBL" id="BARS01002669">
    <property type="protein sequence ID" value="GAF71023.1"/>
    <property type="molecule type" value="Genomic_DNA"/>
</dbReference>
<dbReference type="SUPFAM" id="SSF53335">
    <property type="entry name" value="S-adenosyl-L-methionine-dependent methyltransferases"/>
    <property type="match status" value="1"/>
</dbReference>
<feature type="non-terminal residue" evidence="2">
    <location>
        <position position="1"/>
    </location>
</feature>
<sequence length="81" mass="9240">KTKGARVADIIKIDVEGSESLVLNGGKDFLQKNKPIIFIEIHNILMMFYALSFLRRLGYDVKVLDEEKATLSRCFIIARPK</sequence>
<protein>
    <recommendedName>
        <fullName evidence="1">Methyltransferase FkbM domain-containing protein</fullName>
    </recommendedName>
</protein>
<proteinExistence type="predicted"/>
<dbReference type="Gene3D" id="3.40.50.150">
    <property type="entry name" value="Vaccinia Virus protein VP39"/>
    <property type="match status" value="1"/>
</dbReference>
<dbReference type="Pfam" id="PF05050">
    <property type="entry name" value="Methyltransf_21"/>
    <property type="match status" value="1"/>
</dbReference>
<comment type="caution">
    <text evidence="2">The sequence shown here is derived from an EMBL/GenBank/DDBJ whole genome shotgun (WGS) entry which is preliminary data.</text>
</comment>
<dbReference type="InterPro" id="IPR006342">
    <property type="entry name" value="FkbM_mtfrase"/>
</dbReference>
<feature type="domain" description="Methyltransferase FkbM" evidence="1">
    <location>
        <begin position="6"/>
        <end position="60"/>
    </location>
</feature>
<dbReference type="InterPro" id="IPR029063">
    <property type="entry name" value="SAM-dependent_MTases_sf"/>
</dbReference>
<accession>X0RQI0</accession>
<dbReference type="AlphaFoldDB" id="X0RQI0"/>
<evidence type="ECO:0000313" key="2">
    <source>
        <dbReference type="EMBL" id="GAF71023.1"/>
    </source>
</evidence>
<reference evidence="2" key="1">
    <citation type="journal article" date="2014" name="Front. Microbiol.">
        <title>High frequency of phylogenetically diverse reductive dehalogenase-homologous genes in deep subseafloor sedimentary metagenomes.</title>
        <authorList>
            <person name="Kawai M."/>
            <person name="Futagami T."/>
            <person name="Toyoda A."/>
            <person name="Takaki Y."/>
            <person name="Nishi S."/>
            <person name="Hori S."/>
            <person name="Arai W."/>
            <person name="Tsubouchi T."/>
            <person name="Morono Y."/>
            <person name="Uchiyama I."/>
            <person name="Ito T."/>
            <person name="Fujiyama A."/>
            <person name="Inagaki F."/>
            <person name="Takami H."/>
        </authorList>
    </citation>
    <scope>NUCLEOTIDE SEQUENCE</scope>
    <source>
        <strain evidence="2">Expedition CK06-06</strain>
    </source>
</reference>
<organism evidence="2">
    <name type="scientific">marine sediment metagenome</name>
    <dbReference type="NCBI Taxonomy" id="412755"/>
    <lineage>
        <taxon>unclassified sequences</taxon>
        <taxon>metagenomes</taxon>
        <taxon>ecological metagenomes</taxon>
    </lineage>
</organism>
<evidence type="ECO:0000259" key="1">
    <source>
        <dbReference type="Pfam" id="PF05050"/>
    </source>
</evidence>